<keyword evidence="3" id="KW-1185">Reference proteome</keyword>
<dbReference type="InterPro" id="IPR047774">
    <property type="entry name" value="SrfA-like"/>
</dbReference>
<evidence type="ECO:0000313" key="2">
    <source>
        <dbReference type="EMBL" id="MEY8769250.1"/>
    </source>
</evidence>
<proteinExistence type="predicted"/>
<feature type="region of interest" description="Disordered" evidence="1">
    <location>
        <begin position="211"/>
        <end position="232"/>
    </location>
</feature>
<reference evidence="2 3" key="1">
    <citation type="submission" date="2024-07" db="EMBL/GenBank/DDBJ databases">
        <authorList>
            <person name="Hebao G."/>
        </authorList>
    </citation>
    <scope>NUCLEOTIDE SEQUENCE [LARGE SCALE GENOMIC DNA]</scope>
    <source>
        <strain evidence="2 3">ACCC 02193</strain>
    </source>
</reference>
<gene>
    <name evidence="2" type="ORF">AB6T85_02180</name>
</gene>
<dbReference type="EMBL" id="JBGFFX010000001">
    <property type="protein sequence ID" value="MEY8769250.1"/>
    <property type="molecule type" value="Genomic_DNA"/>
</dbReference>
<evidence type="ECO:0000313" key="3">
    <source>
        <dbReference type="Proteomes" id="UP001565243"/>
    </source>
</evidence>
<dbReference type="RefSeq" id="WP_301250764.1">
    <property type="nucleotide sequence ID" value="NZ_JBGFFX010000001.1"/>
</dbReference>
<organism evidence="2 3">
    <name type="scientific">Erwinia aeris</name>
    <dbReference type="NCBI Taxonomy" id="3239803"/>
    <lineage>
        <taxon>Bacteria</taxon>
        <taxon>Pseudomonadati</taxon>
        <taxon>Pseudomonadota</taxon>
        <taxon>Gammaproteobacteria</taxon>
        <taxon>Enterobacterales</taxon>
        <taxon>Erwiniaceae</taxon>
        <taxon>Erwinia</taxon>
    </lineage>
</organism>
<name>A0ABV4E319_9GAMM</name>
<accession>A0ABV4E319</accession>
<comment type="caution">
    <text evidence="2">The sequence shown here is derived from an EMBL/GenBank/DDBJ whole genome shotgun (WGS) entry which is preliminary data.</text>
</comment>
<dbReference type="NCBIfam" id="NF040486">
    <property type="entry name" value="SrfA_fam"/>
    <property type="match status" value="1"/>
</dbReference>
<sequence length="500" mass="52525">MAKLFLRSGSLDAVLPLGENGQPVYLSALQLRETLRLRKQQQIADCLAIPQPNDAGDRLDWYSPISGKVISWAAASDSARAHALNQLVACQQTVADLCQRALQSDKNSQKLFGALLAKAIQFPDQNFVYLVGGKPVLTFWGFVSLEKKGQLDPLDCLRAVEEEVPLTLSKMTAAAPVVAVAPAVSAPPVAAAVAPVVTPVVTPAIAAYQTSAEPENAPEPPPAASAPVKPEPVKNTAKQNLLRYGWILPAAALLVVFGVQMKNYFSAMRQEVTASQAANVNEPKPAVAPEKTAADIKQSAAEPAKQTAETKPAADAAKQPAETQPAADAVKQSAVALPVAPASVAAVTVTPAQSAAETTPAPVEQPPAVPAGKDDLVLPADAVKLGSTRFLNGNWRVIVGIKTPLTGKPPVLRYQLRNGKGQAQMTQGDGTVCRVEVYAGVMKSGNLVINSRTRAKCSDGSRYHMPELTCVQGAEGTAAACSGQYDADTVLPMTMKRESK</sequence>
<dbReference type="Proteomes" id="UP001565243">
    <property type="component" value="Unassembled WGS sequence"/>
</dbReference>
<protein>
    <submittedName>
        <fullName evidence="2">SrfA family protein</fullName>
    </submittedName>
</protein>
<evidence type="ECO:0000256" key="1">
    <source>
        <dbReference type="SAM" id="MobiDB-lite"/>
    </source>
</evidence>
<feature type="region of interest" description="Disordered" evidence="1">
    <location>
        <begin position="297"/>
        <end position="327"/>
    </location>
</feature>